<gene>
    <name evidence="4" type="primary">LOC118477160</name>
</gene>
<dbReference type="InterPro" id="IPR005532">
    <property type="entry name" value="SUMF_dom"/>
</dbReference>
<dbReference type="GeneID" id="118477160"/>
<dbReference type="Proteomes" id="UP000694888">
    <property type="component" value="Unplaced"/>
</dbReference>
<organism evidence="3 4">
    <name type="scientific">Aplysia californica</name>
    <name type="common">California sea hare</name>
    <dbReference type="NCBI Taxonomy" id="6500"/>
    <lineage>
        <taxon>Eukaryota</taxon>
        <taxon>Metazoa</taxon>
        <taxon>Spiralia</taxon>
        <taxon>Lophotrochozoa</taxon>
        <taxon>Mollusca</taxon>
        <taxon>Gastropoda</taxon>
        <taxon>Heterobranchia</taxon>
        <taxon>Euthyneura</taxon>
        <taxon>Tectipleura</taxon>
        <taxon>Aplysiida</taxon>
        <taxon>Aplysioidea</taxon>
        <taxon>Aplysiidae</taxon>
        <taxon>Aplysia</taxon>
    </lineage>
</organism>
<protein>
    <submittedName>
        <fullName evidence="4">Ergothioneine biosynthesis protein 1-like</fullName>
    </submittedName>
</protein>
<proteinExistence type="inferred from homology"/>
<dbReference type="PANTHER" id="PTHR23150">
    <property type="entry name" value="SULFATASE MODIFYING FACTOR 1, 2"/>
    <property type="match status" value="1"/>
</dbReference>
<name>A0ABM1VU73_APLCA</name>
<sequence>MFDEVDLPLDWPVEVNYHEAKAFCNWKGPGFRLPTEAEYQVMRGQQTKSASGIILDPIFQAKIPANLNLQYGSSTPVNLFPPSPSGFYDAMGNTWEWTEDHLNGLNGFHSRHLYDDYSTTYFDGKHNMFLGGSWISNGTFGSKFIRNFFRRHFFQHGGFRMARSLPDDDRHTVEIPASFVDTEAYVVGTGVEGEEKGAVICL</sequence>
<accession>A0ABM1VU73</accession>
<dbReference type="Gene3D" id="3.90.1580.10">
    <property type="entry name" value="paralog of FGE (formylglycine-generating enzyme)"/>
    <property type="match status" value="1"/>
</dbReference>
<dbReference type="InterPro" id="IPR042095">
    <property type="entry name" value="SUMF_sf"/>
</dbReference>
<dbReference type="Pfam" id="PF03781">
    <property type="entry name" value="FGE-sulfatase"/>
    <property type="match status" value="1"/>
</dbReference>
<dbReference type="InterPro" id="IPR016187">
    <property type="entry name" value="CTDL_fold"/>
</dbReference>
<feature type="domain" description="Sulfatase-modifying factor enzyme-like" evidence="2">
    <location>
        <begin position="8"/>
        <end position="162"/>
    </location>
</feature>
<reference evidence="4" key="1">
    <citation type="submission" date="2025-08" db="UniProtKB">
        <authorList>
            <consortium name="RefSeq"/>
        </authorList>
    </citation>
    <scope>IDENTIFICATION</scope>
</reference>
<evidence type="ECO:0000313" key="4">
    <source>
        <dbReference type="RefSeq" id="XP_035825965.1"/>
    </source>
</evidence>
<dbReference type="RefSeq" id="XP_035825965.1">
    <property type="nucleotide sequence ID" value="XM_035970072.1"/>
</dbReference>
<keyword evidence="3" id="KW-1185">Reference proteome</keyword>
<dbReference type="SUPFAM" id="SSF56436">
    <property type="entry name" value="C-type lectin-like"/>
    <property type="match status" value="1"/>
</dbReference>
<evidence type="ECO:0000259" key="2">
    <source>
        <dbReference type="Pfam" id="PF03781"/>
    </source>
</evidence>
<dbReference type="PANTHER" id="PTHR23150:SF26">
    <property type="entry name" value="GENERIC METHYLTRANSFERASE"/>
    <property type="match status" value="1"/>
</dbReference>
<evidence type="ECO:0000313" key="3">
    <source>
        <dbReference type="Proteomes" id="UP000694888"/>
    </source>
</evidence>
<dbReference type="InterPro" id="IPR051043">
    <property type="entry name" value="Sulfatase_Mod_Factor_Kinase"/>
</dbReference>
<comment type="similarity">
    <text evidence="1">Belongs to the sulfatase-modifying factor family.</text>
</comment>
<evidence type="ECO:0000256" key="1">
    <source>
        <dbReference type="ARBA" id="ARBA00005310"/>
    </source>
</evidence>